<dbReference type="GO" id="GO:0008115">
    <property type="term" value="F:sarcosine oxidase activity"/>
    <property type="evidence" value="ECO:0007669"/>
    <property type="project" value="InterPro"/>
</dbReference>
<dbReference type="Pfam" id="PF04268">
    <property type="entry name" value="SoxG"/>
    <property type="match status" value="1"/>
</dbReference>
<gene>
    <name evidence="2" type="ORF">ICI42_06910</name>
</gene>
<dbReference type="Proteomes" id="UP000643405">
    <property type="component" value="Unassembled WGS sequence"/>
</dbReference>
<feature type="compositionally biased region" description="Basic and acidic residues" evidence="1">
    <location>
        <begin position="26"/>
        <end position="35"/>
    </location>
</feature>
<evidence type="ECO:0000313" key="3">
    <source>
        <dbReference type="Proteomes" id="UP000643405"/>
    </source>
</evidence>
<dbReference type="EMBL" id="JACVVX010000002">
    <property type="protein sequence ID" value="MBD0414377.1"/>
    <property type="molecule type" value="Genomic_DNA"/>
</dbReference>
<dbReference type="InterPro" id="IPR006280">
    <property type="entry name" value="SoxG_het"/>
</dbReference>
<sequence>MPTQIDVSNTSPRRTSSAKQNVPADPSHKGQDKALRRTGPLDGRIAVPGGLSLTVLPPASRLSLRAPAGSVADLSAALGMDLPRSPKTSASDGKGRFALWLGPDEWLVVDEAGGDLVAACRAVQALHSAVDISHRNVGLLVSGQGAANAVNAGCPQDLSLQAFPVGACSRTVLGKIEMVLYRPSADSFRIECWRSFADYAHAFLAEAIADASA</sequence>
<evidence type="ECO:0000256" key="1">
    <source>
        <dbReference type="SAM" id="MobiDB-lite"/>
    </source>
</evidence>
<dbReference type="Gene3D" id="3.30.70.1520">
    <property type="entry name" value="Heterotetrameric sarcosine oxidase"/>
    <property type="match status" value="1"/>
</dbReference>
<dbReference type="NCBIfam" id="TIGR01375">
    <property type="entry name" value="soxG"/>
    <property type="match status" value="1"/>
</dbReference>
<reference evidence="2" key="1">
    <citation type="submission" date="2020-09" db="EMBL/GenBank/DDBJ databases">
        <title>Genome seq and assembly of Tianweitania sp.</title>
        <authorList>
            <person name="Chhetri G."/>
        </authorList>
    </citation>
    <scope>NUCLEOTIDE SEQUENCE</scope>
    <source>
        <strain evidence="2">Rool2</strain>
    </source>
</reference>
<name>A0A8J6PUW5_9HYPH</name>
<protein>
    <submittedName>
        <fullName evidence="2">Sarcosine oxidase subunit gamma</fullName>
    </submittedName>
</protein>
<dbReference type="Gene3D" id="3.30.1360.120">
    <property type="entry name" value="Probable tRNA modification gtpase trme, domain 1"/>
    <property type="match status" value="1"/>
</dbReference>
<dbReference type="RefSeq" id="WP_188163829.1">
    <property type="nucleotide sequence ID" value="NZ_JACVVX010000002.1"/>
</dbReference>
<dbReference type="GO" id="GO:1901053">
    <property type="term" value="P:sarcosine catabolic process"/>
    <property type="evidence" value="ECO:0007669"/>
    <property type="project" value="InterPro"/>
</dbReference>
<evidence type="ECO:0000313" key="2">
    <source>
        <dbReference type="EMBL" id="MBD0414377.1"/>
    </source>
</evidence>
<feature type="compositionally biased region" description="Polar residues" evidence="1">
    <location>
        <begin position="1"/>
        <end position="20"/>
    </location>
</feature>
<proteinExistence type="predicted"/>
<comment type="caution">
    <text evidence="2">The sequence shown here is derived from an EMBL/GenBank/DDBJ whole genome shotgun (WGS) entry which is preliminary data.</text>
</comment>
<dbReference type="InterPro" id="IPR007375">
    <property type="entry name" value="SoxG"/>
</dbReference>
<dbReference type="InterPro" id="IPR027266">
    <property type="entry name" value="TrmE/GcvT-like"/>
</dbReference>
<dbReference type="SUPFAM" id="SSF103025">
    <property type="entry name" value="Folate-binding domain"/>
    <property type="match status" value="1"/>
</dbReference>
<keyword evidence="3" id="KW-1185">Reference proteome</keyword>
<feature type="region of interest" description="Disordered" evidence="1">
    <location>
        <begin position="1"/>
        <end position="41"/>
    </location>
</feature>
<dbReference type="AlphaFoldDB" id="A0A8J6PUW5"/>
<organism evidence="2 3">
    <name type="scientific">Oryzicola mucosus</name>
    <dbReference type="NCBI Taxonomy" id="2767425"/>
    <lineage>
        <taxon>Bacteria</taxon>
        <taxon>Pseudomonadati</taxon>
        <taxon>Pseudomonadota</taxon>
        <taxon>Alphaproteobacteria</taxon>
        <taxon>Hyphomicrobiales</taxon>
        <taxon>Phyllobacteriaceae</taxon>
        <taxon>Oryzicola</taxon>
    </lineage>
</organism>
<accession>A0A8J6PUW5</accession>